<dbReference type="PROSITE" id="PS51257">
    <property type="entry name" value="PROKAR_LIPOPROTEIN"/>
    <property type="match status" value="1"/>
</dbReference>
<name>A0A174J0E5_BACUN</name>
<evidence type="ECO:0000259" key="7">
    <source>
        <dbReference type="Pfam" id="PF14322"/>
    </source>
</evidence>
<keyword evidence="5" id="KW-0998">Cell outer membrane</keyword>
<evidence type="ECO:0000313" key="17">
    <source>
        <dbReference type="Proteomes" id="UP000487221"/>
    </source>
</evidence>
<dbReference type="Proteomes" id="UP000261295">
    <property type="component" value="Unassembled WGS sequence"/>
</dbReference>
<feature type="domain" description="RagB/SusD" evidence="6">
    <location>
        <begin position="268"/>
        <end position="559"/>
    </location>
</feature>
<evidence type="ECO:0000313" key="16">
    <source>
        <dbReference type="Proteomes" id="UP000431575"/>
    </source>
</evidence>
<dbReference type="EMBL" id="WCTM01000001">
    <property type="protein sequence ID" value="KAB4246040.1"/>
    <property type="molecule type" value="Genomic_DNA"/>
</dbReference>
<dbReference type="RefSeq" id="WP_016272264.1">
    <property type="nucleotide sequence ID" value="NZ_CAKOCG010000001.1"/>
</dbReference>
<evidence type="ECO:0000313" key="8">
    <source>
        <dbReference type="EMBL" id="CUO90645.1"/>
    </source>
</evidence>
<evidence type="ECO:0000313" key="12">
    <source>
        <dbReference type="EMBL" id="RGM56109.1"/>
    </source>
</evidence>
<organism evidence="8 13">
    <name type="scientific">Bacteroides uniformis</name>
    <dbReference type="NCBI Taxonomy" id="820"/>
    <lineage>
        <taxon>Bacteria</taxon>
        <taxon>Pseudomonadati</taxon>
        <taxon>Bacteroidota</taxon>
        <taxon>Bacteroidia</taxon>
        <taxon>Bacteroidales</taxon>
        <taxon>Bacteroidaceae</taxon>
        <taxon>Bacteroides</taxon>
    </lineage>
</organism>
<dbReference type="Gene3D" id="1.25.40.390">
    <property type="match status" value="1"/>
</dbReference>
<dbReference type="EMBL" id="QSRB01000012">
    <property type="protein sequence ID" value="RGK83946.1"/>
    <property type="molecule type" value="Genomic_DNA"/>
</dbReference>
<dbReference type="Proteomes" id="UP000431575">
    <property type="component" value="Unassembled WGS sequence"/>
</dbReference>
<sequence length="559" mass="64657">MRKNKILSVIGGLAAFIFTSCDGIFDVDYYTFLPEDYIFTNESTIEEGLLGCYELLYPNSFGGSSWGVRPHMMLANLPTLDVQASGWDFNYCKYEWTASESQFRYSWKCSYAAISRINSLLAGMESVKESVFKEGIKAKNEVIAQARALRAYNYIYLGKNFGRVPMLMTGENYSTSPAKPRPETADEMWKLIIEDLEYATGVLDWQPLNGQYGRVTKGMCLAYLAEAYMYNNDYDSAKQRLKQIIDSKTYELLPCFASVHDMGNYWSKESVWEHSFYKFSTMTSSASKLTDALIQMGYRCASMEHAGYGSFCLSWEFYNSFEPGDKRKQYSCVALGETNPYTGEAIGVDPAYNAEFVGTDHNPNVYTLKYWREQHGAMKKDHNYNPCSLTMKRYAGVLLDYAECCFRTNDEATGWEIIKQIRNRAWGNLETGMSGEYVFGFEDLSYVRDDYKLNKVKVEVPDAKSFYTRYKAEKGYTADVWLVALTIERRHEFNIEFELWYDLCRSGMAEQFINCEYPMNEGWTKRDFPFYDYYMLFPIPTDEILNNDLINEEDQNPGY</sequence>
<evidence type="ECO:0000256" key="4">
    <source>
        <dbReference type="ARBA" id="ARBA00023136"/>
    </source>
</evidence>
<evidence type="ECO:0000256" key="5">
    <source>
        <dbReference type="ARBA" id="ARBA00023237"/>
    </source>
</evidence>
<keyword evidence="4" id="KW-0472">Membrane</keyword>
<dbReference type="GO" id="GO:0009279">
    <property type="term" value="C:cell outer membrane"/>
    <property type="evidence" value="ECO:0007669"/>
    <property type="project" value="UniProtKB-SubCell"/>
</dbReference>
<evidence type="ECO:0000313" key="11">
    <source>
        <dbReference type="EMBL" id="RGK83946.1"/>
    </source>
</evidence>
<comment type="subcellular location">
    <subcellularLocation>
        <location evidence="1">Cell outer membrane</location>
    </subcellularLocation>
</comment>
<dbReference type="AlphaFoldDB" id="A0A174J0E5"/>
<protein>
    <submittedName>
        <fullName evidence="8 9">SusD family</fullName>
    </submittedName>
</protein>
<reference evidence="16 17" key="3">
    <citation type="journal article" date="2019" name="Nat. Med.">
        <title>A library of human gut bacterial isolates paired with longitudinal multiomics data enables mechanistic microbiome research.</title>
        <authorList>
            <person name="Poyet M."/>
            <person name="Groussin M."/>
            <person name="Gibbons S.M."/>
            <person name="Avila-Pacheco J."/>
            <person name="Jiang X."/>
            <person name="Kearney S.M."/>
            <person name="Perrotta A.R."/>
            <person name="Berdy B."/>
            <person name="Zhao S."/>
            <person name="Lieberman T.D."/>
            <person name="Swanson P.K."/>
            <person name="Smith M."/>
            <person name="Roesemann S."/>
            <person name="Alexander J.E."/>
            <person name="Rich S.A."/>
            <person name="Livny J."/>
            <person name="Vlamakis H."/>
            <person name="Clish C."/>
            <person name="Bullock K."/>
            <person name="Deik A."/>
            <person name="Scott J."/>
            <person name="Pierce K.A."/>
            <person name="Xavier R.J."/>
            <person name="Alm E.J."/>
        </authorList>
    </citation>
    <scope>NUCLEOTIDE SEQUENCE [LARGE SCALE GENOMIC DNA]</scope>
    <source>
        <strain evidence="9 17">BIOML-A19</strain>
        <strain evidence="10 16">BIOML-A6</strain>
    </source>
</reference>
<dbReference type="EMBL" id="WCTY01000045">
    <property type="protein sequence ID" value="KAB4180288.1"/>
    <property type="molecule type" value="Genomic_DNA"/>
</dbReference>
<keyword evidence="3" id="KW-0732">Signal</keyword>
<dbReference type="EMBL" id="QSTL01000006">
    <property type="protein sequence ID" value="RGM56109.1"/>
    <property type="molecule type" value="Genomic_DNA"/>
</dbReference>
<evidence type="ECO:0000259" key="6">
    <source>
        <dbReference type="Pfam" id="PF07980"/>
    </source>
</evidence>
<dbReference type="Proteomes" id="UP000487221">
    <property type="component" value="Unassembled WGS sequence"/>
</dbReference>
<evidence type="ECO:0000256" key="1">
    <source>
        <dbReference type="ARBA" id="ARBA00004442"/>
    </source>
</evidence>
<dbReference type="Pfam" id="PF07980">
    <property type="entry name" value="SusD_RagB"/>
    <property type="match status" value="1"/>
</dbReference>
<evidence type="ECO:0000256" key="2">
    <source>
        <dbReference type="ARBA" id="ARBA00006275"/>
    </source>
</evidence>
<evidence type="ECO:0000313" key="15">
    <source>
        <dbReference type="Proteomes" id="UP000261295"/>
    </source>
</evidence>
<dbReference type="Proteomes" id="UP000095419">
    <property type="component" value="Unassembled WGS sequence"/>
</dbReference>
<dbReference type="InterPro" id="IPR033985">
    <property type="entry name" value="SusD-like_N"/>
</dbReference>
<feature type="domain" description="SusD-like N-terminal" evidence="7">
    <location>
        <begin position="92"/>
        <end position="228"/>
    </location>
</feature>
<dbReference type="InterPro" id="IPR011990">
    <property type="entry name" value="TPR-like_helical_dom_sf"/>
</dbReference>
<evidence type="ECO:0000313" key="9">
    <source>
        <dbReference type="EMBL" id="KAB4180288.1"/>
    </source>
</evidence>
<reference evidence="8 13" key="1">
    <citation type="submission" date="2015-09" db="EMBL/GenBank/DDBJ databases">
        <authorList>
            <consortium name="Pathogen Informatics"/>
        </authorList>
    </citation>
    <scope>NUCLEOTIDE SEQUENCE [LARGE SCALE GENOMIC DNA]</scope>
    <source>
        <strain evidence="8 13">2789STDY5608791</strain>
    </source>
</reference>
<dbReference type="EMBL" id="CYZF01000007">
    <property type="protein sequence ID" value="CUO90645.1"/>
    <property type="molecule type" value="Genomic_DNA"/>
</dbReference>
<accession>A0A174J0E5</accession>
<dbReference type="Proteomes" id="UP000260874">
    <property type="component" value="Unassembled WGS sequence"/>
</dbReference>
<evidence type="ECO:0000313" key="14">
    <source>
        <dbReference type="Proteomes" id="UP000260874"/>
    </source>
</evidence>
<evidence type="ECO:0000313" key="10">
    <source>
        <dbReference type="EMBL" id="KAB4246040.1"/>
    </source>
</evidence>
<gene>
    <name evidence="12" type="ORF">DXC07_08600</name>
    <name evidence="11" type="ORF">DXC91_13990</name>
    <name evidence="8" type="ORF">ERS417307_02705</name>
    <name evidence="10" type="ORF">GAP41_00255</name>
    <name evidence="9" type="ORF">GAQ44_20385</name>
</gene>
<dbReference type="SUPFAM" id="SSF48452">
    <property type="entry name" value="TPR-like"/>
    <property type="match status" value="1"/>
</dbReference>
<evidence type="ECO:0000256" key="3">
    <source>
        <dbReference type="ARBA" id="ARBA00022729"/>
    </source>
</evidence>
<comment type="similarity">
    <text evidence="2">Belongs to the SusD family.</text>
</comment>
<reference evidence="14 15" key="2">
    <citation type="submission" date="2018-08" db="EMBL/GenBank/DDBJ databases">
        <title>A genome reference for cultivated species of the human gut microbiota.</title>
        <authorList>
            <person name="Zou Y."/>
            <person name="Xue W."/>
            <person name="Luo G."/>
        </authorList>
    </citation>
    <scope>NUCLEOTIDE SEQUENCE [LARGE SCALE GENOMIC DNA]</scope>
    <source>
        <strain evidence="12 15">OM07-9</strain>
        <strain evidence="11 14">TF09-22</strain>
    </source>
</reference>
<evidence type="ECO:0000313" key="13">
    <source>
        <dbReference type="Proteomes" id="UP000095419"/>
    </source>
</evidence>
<proteinExistence type="inferred from homology"/>
<dbReference type="Pfam" id="PF14322">
    <property type="entry name" value="SusD-like_3"/>
    <property type="match status" value="1"/>
</dbReference>
<dbReference type="InterPro" id="IPR012944">
    <property type="entry name" value="SusD_RagB_dom"/>
</dbReference>